<comment type="caution">
    <text evidence="3">The sequence shown here is derived from an EMBL/GenBank/DDBJ whole genome shotgun (WGS) entry which is preliminary data.</text>
</comment>
<dbReference type="PANTHER" id="PTHR21879:SF10">
    <property type="entry name" value="LP14110P"/>
    <property type="match status" value="1"/>
</dbReference>
<feature type="transmembrane region" description="Helical" evidence="1">
    <location>
        <begin position="223"/>
        <end position="240"/>
    </location>
</feature>
<keyword evidence="1" id="KW-1133">Transmembrane helix</keyword>
<evidence type="ECO:0008006" key="5">
    <source>
        <dbReference type="Google" id="ProtNLM"/>
    </source>
</evidence>
<dbReference type="Pfam" id="PF07898">
    <property type="entry name" value="DUF1676"/>
    <property type="match status" value="1"/>
</dbReference>
<dbReference type="Proteomes" id="UP001566132">
    <property type="component" value="Unassembled WGS sequence"/>
</dbReference>
<proteinExistence type="predicted"/>
<organism evidence="3 4">
    <name type="scientific">Hypothenemus hampei</name>
    <name type="common">Coffee berry borer</name>
    <dbReference type="NCBI Taxonomy" id="57062"/>
    <lineage>
        <taxon>Eukaryota</taxon>
        <taxon>Metazoa</taxon>
        <taxon>Ecdysozoa</taxon>
        <taxon>Arthropoda</taxon>
        <taxon>Hexapoda</taxon>
        <taxon>Insecta</taxon>
        <taxon>Pterygota</taxon>
        <taxon>Neoptera</taxon>
        <taxon>Endopterygota</taxon>
        <taxon>Coleoptera</taxon>
        <taxon>Polyphaga</taxon>
        <taxon>Cucujiformia</taxon>
        <taxon>Curculionidae</taxon>
        <taxon>Scolytinae</taxon>
        <taxon>Hypothenemus</taxon>
    </lineage>
</organism>
<name>A0ABD1EKW4_HYPHA</name>
<accession>A0ABD1EKW4</accession>
<dbReference type="EMBL" id="JBDJPC010000007">
    <property type="protein sequence ID" value="KAL1494618.1"/>
    <property type="molecule type" value="Genomic_DNA"/>
</dbReference>
<evidence type="ECO:0000256" key="2">
    <source>
        <dbReference type="SAM" id="SignalP"/>
    </source>
</evidence>
<keyword evidence="1" id="KW-0472">Membrane</keyword>
<keyword evidence="4" id="KW-1185">Reference proteome</keyword>
<feature type="transmembrane region" description="Helical" evidence="1">
    <location>
        <begin position="192"/>
        <end position="217"/>
    </location>
</feature>
<evidence type="ECO:0000256" key="1">
    <source>
        <dbReference type="SAM" id="Phobius"/>
    </source>
</evidence>
<dbReference type="PANTHER" id="PTHR21879">
    <property type="entry name" value="FI03362P-RELATED-RELATED"/>
    <property type="match status" value="1"/>
</dbReference>
<evidence type="ECO:0000313" key="3">
    <source>
        <dbReference type="EMBL" id="KAL1494618.1"/>
    </source>
</evidence>
<feature type="signal peptide" evidence="2">
    <location>
        <begin position="1"/>
        <end position="19"/>
    </location>
</feature>
<reference evidence="3 4" key="1">
    <citation type="submission" date="2024-05" db="EMBL/GenBank/DDBJ databases">
        <title>Genetic variation in Jamaican populations of the coffee berry borer (Hypothenemus hampei).</title>
        <authorList>
            <person name="Errbii M."/>
            <person name="Myrie A."/>
        </authorList>
    </citation>
    <scope>NUCLEOTIDE SEQUENCE [LARGE SCALE GENOMIC DNA]</scope>
    <source>
        <strain evidence="3">JA-Hopewell-2020-01-JO</strain>
        <tissue evidence="3">Whole body</tissue>
    </source>
</reference>
<keyword evidence="2" id="KW-0732">Signal</keyword>
<evidence type="ECO:0000313" key="4">
    <source>
        <dbReference type="Proteomes" id="UP001566132"/>
    </source>
</evidence>
<protein>
    <recommendedName>
        <fullName evidence="5">Osiris 2</fullName>
    </recommendedName>
</protein>
<dbReference type="AlphaFoldDB" id="A0ABD1EKW4"/>
<sequence>MFSLAKWTFLFSSVTLVALQSEHVPNFSPPEAQDGRQGRNLLDWIGLGTGPDQDPYLAKTNAQCLNGDLASCFQSRALASLDDFFNQPSYTLTEHARVLRLPEQHLRALGQENYEYSSAPRSEDSEWDSLLKFGLRKIEKFLKSTAIEVDFNNEVTERGKYSPRFIDEIADEIDLIEDKKDTLFKRKQLKKLFIPMLLILKLFKLKLLLFLPLILGLASFKKFLSFLAILVPGVIAYFKFCKPNFQSSFSSSHFTGPHYSSSGVAYPQHFRGEPSFIEQFPHGYHEEYSRGPESGFSFRDENAAQNIAYSGWNGQYRDAGKNIQAAQETTSKKSILPDS</sequence>
<keyword evidence="1" id="KW-0812">Transmembrane</keyword>
<feature type="chain" id="PRO_5044883153" description="Osiris 2" evidence="2">
    <location>
        <begin position="20"/>
        <end position="339"/>
    </location>
</feature>
<gene>
    <name evidence="3" type="ORF">ABEB36_010188</name>
</gene>
<dbReference type="InterPro" id="IPR012464">
    <property type="entry name" value="DUF1676"/>
</dbReference>